<dbReference type="InterPro" id="IPR019734">
    <property type="entry name" value="TPR_rpt"/>
</dbReference>
<dbReference type="RefSeq" id="WP_332866345.1">
    <property type="nucleotide sequence ID" value="NZ_JBAFSM010000036.1"/>
</dbReference>
<evidence type="ECO:0000313" key="6">
    <source>
        <dbReference type="Proteomes" id="UP001328733"/>
    </source>
</evidence>
<keyword evidence="2 3" id="KW-0802">TPR repeat</keyword>
<protein>
    <submittedName>
        <fullName evidence="5">Tetratricopeptide repeat protein</fullName>
    </submittedName>
</protein>
<dbReference type="InterPro" id="IPR013105">
    <property type="entry name" value="TPR_2"/>
</dbReference>
<dbReference type="InterPro" id="IPR029044">
    <property type="entry name" value="Nucleotide-diphossugar_trans"/>
</dbReference>
<evidence type="ECO:0000256" key="3">
    <source>
        <dbReference type="PROSITE-ProRule" id="PRU00339"/>
    </source>
</evidence>
<organism evidence="5 6">
    <name type="scientific">Pannus brasiliensis CCIBt3594</name>
    <dbReference type="NCBI Taxonomy" id="1427578"/>
    <lineage>
        <taxon>Bacteria</taxon>
        <taxon>Bacillati</taxon>
        <taxon>Cyanobacteriota</taxon>
        <taxon>Cyanophyceae</taxon>
        <taxon>Oscillatoriophycideae</taxon>
        <taxon>Chroococcales</taxon>
        <taxon>Microcystaceae</taxon>
        <taxon>Pannus</taxon>
    </lineage>
</organism>
<dbReference type="Gene3D" id="1.25.40.10">
    <property type="entry name" value="Tetratricopeptide repeat domain"/>
    <property type="match status" value="2"/>
</dbReference>
<dbReference type="PROSITE" id="PS50005">
    <property type="entry name" value="TPR"/>
    <property type="match status" value="4"/>
</dbReference>
<feature type="repeat" description="TPR" evidence="3">
    <location>
        <begin position="311"/>
        <end position="344"/>
    </location>
</feature>
<dbReference type="Pfam" id="PF07719">
    <property type="entry name" value="TPR_2"/>
    <property type="match status" value="1"/>
</dbReference>
<evidence type="ECO:0000256" key="1">
    <source>
        <dbReference type="ARBA" id="ARBA00022737"/>
    </source>
</evidence>
<name>A0AAW9QZS5_9CHRO</name>
<feature type="repeat" description="TPR" evidence="3">
    <location>
        <begin position="277"/>
        <end position="310"/>
    </location>
</feature>
<accession>A0AAW9QZS5</accession>
<feature type="repeat" description="TPR" evidence="3">
    <location>
        <begin position="345"/>
        <end position="378"/>
    </location>
</feature>
<dbReference type="EMBL" id="JBAFSM010000036">
    <property type="protein sequence ID" value="MEG3438864.1"/>
    <property type="molecule type" value="Genomic_DNA"/>
</dbReference>
<dbReference type="SUPFAM" id="SSF48452">
    <property type="entry name" value="TPR-like"/>
    <property type="match status" value="1"/>
</dbReference>
<evidence type="ECO:0000259" key="4">
    <source>
        <dbReference type="Pfam" id="PF00535"/>
    </source>
</evidence>
<dbReference type="PANTHER" id="PTHR43630">
    <property type="entry name" value="POLY-BETA-1,6-N-ACETYL-D-GLUCOSAMINE SYNTHASE"/>
    <property type="match status" value="1"/>
</dbReference>
<dbReference type="CDD" id="cd02511">
    <property type="entry name" value="Beta4Glucosyltransferase"/>
    <property type="match status" value="1"/>
</dbReference>
<dbReference type="SMART" id="SM00028">
    <property type="entry name" value="TPR"/>
    <property type="match status" value="5"/>
</dbReference>
<gene>
    <name evidence="5" type="ORF">V0288_17180</name>
</gene>
<dbReference type="PANTHER" id="PTHR43630:SF2">
    <property type="entry name" value="GLYCOSYLTRANSFERASE"/>
    <property type="match status" value="1"/>
</dbReference>
<comment type="caution">
    <text evidence="5">The sequence shown here is derived from an EMBL/GenBank/DDBJ whole genome shotgun (WGS) entry which is preliminary data.</text>
</comment>
<keyword evidence="1" id="KW-0677">Repeat</keyword>
<feature type="domain" description="Glycosyltransferase 2-like" evidence="4">
    <location>
        <begin position="5"/>
        <end position="147"/>
    </location>
</feature>
<dbReference type="SUPFAM" id="SSF53448">
    <property type="entry name" value="Nucleotide-diphospho-sugar transferases"/>
    <property type="match status" value="1"/>
</dbReference>
<dbReference type="Proteomes" id="UP001328733">
    <property type="component" value="Unassembled WGS sequence"/>
</dbReference>
<evidence type="ECO:0000256" key="2">
    <source>
        <dbReference type="ARBA" id="ARBA00022803"/>
    </source>
</evidence>
<reference evidence="5 6" key="1">
    <citation type="submission" date="2024-01" db="EMBL/GenBank/DDBJ databases">
        <title>Genomic insights into the taxonomy and metabolism of the cyanobacterium Pannus brasiliensis CCIBt3594.</title>
        <authorList>
            <person name="Machado M."/>
            <person name="Botero N.B."/>
            <person name="Andreote A.P.D."/>
            <person name="Feitosa A.M.T."/>
            <person name="Popin R."/>
            <person name="Sivonen K."/>
            <person name="Fiore M.F."/>
        </authorList>
    </citation>
    <scope>NUCLEOTIDE SEQUENCE [LARGE SCALE GENOMIC DNA]</scope>
    <source>
        <strain evidence="5 6">CCIBt3594</strain>
    </source>
</reference>
<evidence type="ECO:0000313" key="5">
    <source>
        <dbReference type="EMBL" id="MEG3438864.1"/>
    </source>
</evidence>
<dbReference type="Pfam" id="PF13424">
    <property type="entry name" value="TPR_12"/>
    <property type="match status" value="1"/>
</dbReference>
<keyword evidence="6" id="KW-1185">Reference proteome</keyword>
<dbReference type="InterPro" id="IPR001173">
    <property type="entry name" value="Glyco_trans_2-like"/>
</dbReference>
<dbReference type="InterPro" id="IPR011990">
    <property type="entry name" value="TPR-like_helical_dom_sf"/>
</dbReference>
<proteinExistence type="predicted"/>
<dbReference type="Pfam" id="PF13374">
    <property type="entry name" value="TPR_10"/>
    <property type="match status" value="1"/>
</dbReference>
<dbReference type="PROSITE" id="PS50293">
    <property type="entry name" value="TPR_REGION"/>
    <property type="match status" value="1"/>
</dbReference>
<dbReference type="Gene3D" id="3.90.550.10">
    <property type="entry name" value="Spore Coat Polysaccharide Biosynthesis Protein SpsA, Chain A"/>
    <property type="match status" value="1"/>
</dbReference>
<sequence>MSKLSLCMIVKNEAATLAKCLDSVKGVVDEMVVMDTGSTDGTIALAESYGAKVPVFQWNGNFSDARNAALEHVTGDWILVLDADEELNPSIVPAIREAMAGEENLVITFLRREVGAVQSPYSLVSRLFRKHPKVYFTRPYHAIIDDSVAELLAVEACWKVVEIPSIGIEHYGYTSEKIQGLGKFDRAREAMEKFFQSHPSDPYVCSKLGALYLKIGREKEGLKLLKQGLKNNNRNPHILYELHFHLANAYSRHGEIDRALNHYQKALDQPIMETLKIGTYNNFGAVLQSLGRWEEARKAFASTIVIDPNFSIGYYNLGMVLKQLQRFPEAIQAYQKAIQLAPDYAEAYQNLGVTFLSFGNYQDAVNSLQTAARLWEERGNSIEAEKLREYLRSIGVG</sequence>
<feature type="repeat" description="TPR" evidence="3">
    <location>
        <begin position="240"/>
        <end position="273"/>
    </location>
</feature>
<dbReference type="Pfam" id="PF00535">
    <property type="entry name" value="Glycos_transf_2"/>
    <property type="match status" value="1"/>
</dbReference>
<dbReference type="AlphaFoldDB" id="A0AAW9QZS5"/>